<dbReference type="Gene3D" id="2.60.40.10">
    <property type="entry name" value="Immunoglobulins"/>
    <property type="match status" value="2"/>
</dbReference>
<dbReference type="Pfam" id="PF13895">
    <property type="entry name" value="Ig_2"/>
    <property type="match status" value="2"/>
</dbReference>
<keyword evidence="1 3" id="KW-0732">Signal</keyword>
<dbReference type="AlphaFoldDB" id="A0A3B4U2M6"/>
<evidence type="ECO:0000256" key="3">
    <source>
        <dbReference type="SAM" id="SignalP"/>
    </source>
</evidence>
<dbReference type="GO" id="GO:0004888">
    <property type="term" value="F:transmembrane signaling receptor activity"/>
    <property type="evidence" value="ECO:0007669"/>
    <property type="project" value="TreeGrafter"/>
</dbReference>
<protein>
    <recommendedName>
        <fullName evidence="4">Ig-like domain-containing protein</fullName>
    </recommendedName>
</protein>
<sequence>MGHTLLCVLSLFLLPLLHCGQAEDAALTLEPRSSYLFTGESVTFICDMNEGNDTDWYYKFNWNGQQIVSFNSRKSYSLELTEDLSGDYQCIGRHQGSTNLTKHSNKVTLSVSALRPTATLRAARTSIPAGGTLTLTCSVEGSGDWKYDWFSRNPDSHETKMVTDGVQNSVSVSHEGIYRCRGRRGNPVFFTKLSDMHRIEKTCRFSNLF</sequence>
<dbReference type="GO" id="GO:0006955">
    <property type="term" value="P:immune response"/>
    <property type="evidence" value="ECO:0007669"/>
    <property type="project" value="TreeGrafter"/>
</dbReference>
<evidence type="ECO:0000313" key="6">
    <source>
        <dbReference type="Proteomes" id="UP000261420"/>
    </source>
</evidence>
<dbReference type="SUPFAM" id="SSF48726">
    <property type="entry name" value="Immunoglobulin"/>
    <property type="match status" value="2"/>
</dbReference>
<feature type="chain" id="PRO_5017332221" description="Ig-like domain-containing protein" evidence="3">
    <location>
        <begin position="23"/>
        <end position="209"/>
    </location>
</feature>
<dbReference type="Ensembl" id="ENSSDUT00000012380.1">
    <property type="protein sequence ID" value="ENSSDUP00000012160.1"/>
    <property type="gene ID" value="ENSSDUG00000008858.1"/>
</dbReference>
<proteinExistence type="predicted"/>
<dbReference type="OMA" id="ACTISGH"/>
<evidence type="ECO:0000256" key="2">
    <source>
        <dbReference type="ARBA" id="ARBA00023157"/>
    </source>
</evidence>
<organism evidence="5 6">
    <name type="scientific">Seriola dumerili</name>
    <name type="common">Greater amberjack</name>
    <name type="synonym">Caranx dumerili</name>
    <dbReference type="NCBI Taxonomy" id="41447"/>
    <lineage>
        <taxon>Eukaryota</taxon>
        <taxon>Metazoa</taxon>
        <taxon>Chordata</taxon>
        <taxon>Craniata</taxon>
        <taxon>Vertebrata</taxon>
        <taxon>Euteleostomi</taxon>
        <taxon>Actinopterygii</taxon>
        <taxon>Neopterygii</taxon>
        <taxon>Teleostei</taxon>
        <taxon>Neoteleostei</taxon>
        <taxon>Acanthomorphata</taxon>
        <taxon>Carangaria</taxon>
        <taxon>Carangiformes</taxon>
        <taxon>Carangidae</taxon>
        <taxon>Seriola</taxon>
    </lineage>
</organism>
<dbReference type="InterPro" id="IPR007110">
    <property type="entry name" value="Ig-like_dom"/>
</dbReference>
<reference evidence="5" key="2">
    <citation type="submission" date="2025-09" db="UniProtKB">
        <authorList>
            <consortium name="Ensembl"/>
        </authorList>
    </citation>
    <scope>IDENTIFICATION</scope>
</reference>
<dbReference type="CDD" id="cd00096">
    <property type="entry name" value="Ig"/>
    <property type="match status" value="1"/>
</dbReference>
<feature type="domain" description="Ig-like" evidence="4">
    <location>
        <begin position="116"/>
        <end position="181"/>
    </location>
</feature>
<evidence type="ECO:0000259" key="4">
    <source>
        <dbReference type="PROSITE" id="PS50835"/>
    </source>
</evidence>
<dbReference type="PANTHER" id="PTHR11481">
    <property type="entry name" value="IMMUNOGLOBULIN FC RECEPTOR"/>
    <property type="match status" value="1"/>
</dbReference>
<dbReference type="STRING" id="41447.ENSSDUP00000012160"/>
<keyword evidence="2" id="KW-1015">Disulfide bond</keyword>
<dbReference type="PANTHER" id="PTHR11481:SF64">
    <property type="entry name" value="FC RECEPTOR-LIKE PROTEIN 4"/>
    <property type="match status" value="1"/>
</dbReference>
<dbReference type="InterPro" id="IPR013783">
    <property type="entry name" value="Ig-like_fold"/>
</dbReference>
<dbReference type="Proteomes" id="UP000261420">
    <property type="component" value="Unplaced"/>
</dbReference>
<reference evidence="5" key="1">
    <citation type="submission" date="2025-08" db="UniProtKB">
        <authorList>
            <consortium name="Ensembl"/>
        </authorList>
    </citation>
    <scope>IDENTIFICATION</scope>
</reference>
<dbReference type="GeneTree" id="ENSGT01050000246338"/>
<dbReference type="GO" id="GO:0009897">
    <property type="term" value="C:external side of plasma membrane"/>
    <property type="evidence" value="ECO:0007669"/>
    <property type="project" value="TreeGrafter"/>
</dbReference>
<evidence type="ECO:0000313" key="5">
    <source>
        <dbReference type="Ensembl" id="ENSSDUP00000012160.1"/>
    </source>
</evidence>
<dbReference type="PROSITE" id="PS50835">
    <property type="entry name" value="IG_LIKE"/>
    <property type="match status" value="2"/>
</dbReference>
<name>A0A3B4U2M6_SERDU</name>
<dbReference type="InterPro" id="IPR050488">
    <property type="entry name" value="Ig_Fc_receptor"/>
</dbReference>
<feature type="domain" description="Ig-like" evidence="4">
    <location>
        <begin position="25"/>
        <end position="108"/>
    </location>
</feature>
<feature type="signal peptide" evidence="3">
    <location>
        <begin position="1"/>
        <end position="22"/>
    </location>
</feature>
<evidence type="ECO:0000256" key="1">
    <source>
        <dbReference type="ARBA" id="ARBA00022729"/>
    </source>
</evidence>
<accession>A0A3B4U2M6</accession>
<dbReference type="InterPro" id="IPR036179">
    <property type="entry name" value="Ig-like_dom_sf"/>
</dbReference>
<dbReference type="GO" id="GO:0007166">
    <property type="term" value="P:cell surface receptor signaling pathway"/>
    <property type="evidence" value="ECO:0007669"/>
    <property type="project" value="TreeGrafter"/>
</dbReference>
<dbReference type="InterPro" id="IPR003599">
    <property type="entry name" value="Ig_sub"/>
</dbReference>
<dbReference type="SMART" id="SM00409">
    <property type="entry name" value="IG"/>
    <property type="match status" value="2"/>
</dbReference>
<keyword evidence="6" id="KW-1185">Reference proteome</keyword>